<dbReference type="Gene3D" id="2.60.40.2700">
    <property type="match status" value="1"/>
</dbReference>
<keyword evidence="3" id="KW-0677">Repeat</keyword>
<dbReference type="InterPro" id="IPR045828">
    <property type="entry name" value="PKD_Bacteroidetes"/>
</dbReference>
<evidence type="ECO:0000256" key="3">
    <source>
        <dbReference type="ARBA" id="ARBA00022737"/>
    </source>
</evidence>
<dbReference type="GO" id="GO:0006816">
    <property type="term" value="P:calcium ion transport"/>
    <property type="evidence" value="ECO:0007669"/>
    <property type="project" value="TreeGrafter"/>
</dbReference>
<dbReference type="PANTHER" id="PTHR46730">
    <property type="entry name" value="POLYCYSTIN-1"/>
    <property type="match status" value="1"/>
</dbReference>
<dbReference type="SMART" id="SM00089">
    <property type="entry name" value="PKD"/>
    <property type="match status" value="7"/>
</dbReference>
<evidence type="ECO:0000313" key="9">
    <source>
        <dbReference type="Proteomes" id="UP000245391"/>
    </source>
</evidence>
<keyword evidence="6" id="KW-0732">Signal</keyword>
<dbReference type="Pfam" id="PF00801">
    <property type="entry name" value="PKD"/>
    <property type="match status" value="2"/>
</dbReference>
<dbReference type="PROSITE" id="PS50093">
    <property type="entry name" value="PKD"/>
    <property type="match status" value="3"/>
</dbReference>
<dbReference type="PANTHER" id="PTHR46730:SF4">
    <property type="entry name" value="POLYCYSTIC KIDNEY DISEASE PROTEIN 1-LIKE 1"/>
    <property type="match status" value="1"/>
</dbReference>
<keyword evidence="5" id="KW-0472">Membrane</keyword>
<accession>A0A317F1X1</accession>
<protein>
    <recommendedName>
        <fullName evidence="7">PKD domain-containing protein</fullName>
    </recommendedName>
</protein>
<dbReference type="CDD" id="cd00146">
    <property type="entry name" value="PKD"/>
    <property type="match status" value="2"/>
</dbReference>
<evidence type="ECO:0000256" key="5">
    <source>
        <dbReference type="ARBA" id="ARBA00023136"/>
    </source>
</evidence>
<dbReference type="GO" id="GO:0005886">
    <property type="term" value="C:plasma membrane"/>
    <property type="evidence" value="ECO:0007669"/>
    <property type="project" value="TreeGrafter"/>
</dbReference>
<evidence type="ECO:0000256" key="4">
    <source>
        <dbReference type="ARBA" id="ARBA00022989"/>
    </source>
</evidence>
<dbReference type="Pfam" id="PF19406">
    <property type="entry name" value="PKD_5"/>
    <property type="match status" value="1"/>
</dbReference>
<comment type="subcellular location">
    <subcellularLocation>
        <location evidence="1">Membrane</location>
        <topology evidence="1">Multi-pass membrane protein</topology>
    </subcellularLocation>
</comment>
<keyword evidence="4" id="KW-1133">Transmembrane helix</keyword>
<keyword evidence="9" id="KW-1185">Reference proteome</keyword>
<evidence type="ECO:0000313" key="8">
    <source>
        <dbReference type="EMBL" id="PWS32795.1"/>
    </source>
</evidence>
<evidence type="ECO:0000256" key="6">
    <source>
        <dbReference type="SAM" id="SignalP"/>
    </source>
</evidence>
<feature type="signal peptide" evidence="6">
    <location>
        <begin position="1"/>
        <end position="27"/>
    </location>
</feature>
<keyword evidence="2" id="KW-0812">Transmembrane</keyword>
<feature type="domain" description="PKD" evidence="7">
    <location>
        <begin position="1607"/>
        <end position="1685"/>
    </location>
</feature>
<feature type="domain" description="PKD" evidence="7">
    <location>
        <begin position="1547"/>
        <end position="1601"/>
    </location>
</feature>
<dbReference type="Gene3D" id="2.60.40.10">
    <property type="entry name" value="Immunoglobulins"/>
    <property type="match status" value="8"/>
</dbReference>
<dbReference type="RefSeq" id="WP_109928964.1">
    <property type="nucleotide sequence ID" value="NZ_QGNY01000002.1"/>
</dbReference>
<dbReference type="Proteomes" id="UP000245391">
    <property type="component" value="Unassembled WGS sequence"/>
</dbReference>
<dbReference type="SUPFAM" id="SSF49299">
    <property type="entry name" value="PKD domain"/>
    <property type="match status" value="7"/>
</dbReference>
<evidence type="ECO:0000256" key="2">
    <source>
        <dbReference type="ARBA" id="ARBA00022692"/>
    </source>
</evidence>
<proteinExistence type="predicted"/>
<reference evidence="9" key="1">
    <citation type="submission" date="2018-05" db="EMBL/GenBank/DDBJ databases">
        <title>Pedobacter paludis sp. nov., isolated from wetland soil.</title>
        <authorList>
            <person name="Zhang Y."/>
        </authorList>
    </citation>
    <scope>NUCLEOTIDE SEQUENCE [LARGE SCALE GENOMIC DNA]</scope>
    <source>
        <strain evidence="9">R-8</strain>
    </source>
</reference>
<dbReference type="InterPro" id="IPR035986">
    <property type="entry name" value="PKD_dom_sf"/>
</dbReference>
<gene>
    <name evidence="8" type="ORF">DF947_06910</name>
</gene>
<dbReference type="InterPro" id="IPR022409">
    <property type="entry name" value="PKD/Chitinase_dom"/>
</dbReference>
<dbReference type="Pfam" id="PF18911">
    <property type="entry name" value="PKD_4"/>
    <property type="match status" value="2"/>
</dbReference>
<dbReference type="PROSITE" id="PS51257">
    <property type="entry name" value="PROKAR_LIPOPROTEIN"/>
    <property type="match status" value="1"/>
</dbReference>
<dbReference type="GO" id="GO:0005261">
    <property type="term" value="F:monoatomic cation channel activity"/>
    <property type="evidence" value="ECO:0007669"/>
    <property type="project" value="TreeGrafter"/>
</dbReference>
<sequence length="1795" mass="188999">MKTSCRRKWPCVALFFGVLFFTSSCFAQLNITTVDAGPYTPGSTIAAMFSIDPATCITPGNTFQLYLSDASGSFATETLIGTYASFYSTYVNGTIPNGTPGGTGYRVRIKSTTPLMISSTSGPFEIKAGPAVSAKISSAPLLNASNQETFGTCIPSPNKDFFFNDLSTTGSTVTATVTDEINGGAPANLNFASGVPSFKAQLAHYTVFTKAVMPNGTVGTKAYLIVNNPVVTAFATSGNNIVCLPAGFLEFTVTTSGTGGIQNNFPGDIYKINWGDNTTSTYTLCDILNNSDKVRHLYTKSSCGINSTGSSGTVYNVFDVVVSVNNNFCGDVGTAVSTTAKVVVKPVNSFTFGTPGCTATNITFVNTSIVGENPNTNTPGCTPNNVTYNWFVDGVIVKANQPRSYNLVWNFPTHGPHVIRLESNSNGACNADPVEMPICIQDPPKPSFTLPSNTVCAPSILKATDISVIDPICSATNNYNWTVTPAVTFANGTTAASKEPEFNFTVPGNYVVTLSISSASCGNIVSAPQTVVVNASPTAVLSPDVVLCNLATYDFNPTTTGPTKSTLTGSASGAVTPYLWTVTGGSFTFTGGTSATSQYPSIKFNDYVEYTVTVTHTNNCGTATASQKLTFITAPIVNAGPDQTSCFIGAGFTLNGAVTGTTTSQSWVGGLGTFSPDRNTLNATYTPTAAEKSAGSVNLILRAITGLTGPCAQVDDEVVLKIEPNLTITSPAVKTVCTGTAVNYTPISSPAGATYTWTATGSASASGFSTSGSGAITDILTNTDLSADASVTYTITPRLNNCDGVPFTLVVTVKAQSSGGTTSGDVAVCSGTNGGNIGLTGQVGNIIRWERSVDNGISWIPIASTANPYVFSNLTVTTKFRAIVSNGICAEASSTISTVTVNAGTTASNAGANQSLCSGNQVTLNGNNPAPYTGLWTLVSAQTGVTITDPTLYNTTVTGLVPGENYTFRWTITGFATCPTTFSETTVTYYPNLINTITSTSTTVCSGSNISIVGNTPTGGSGTYTFQWQSSSDGTTWTNINGQIGKDLSVAITTSTFYRRIVNSSTCTSNSNDIQIQTLPGLGNNTISADQSVCVGGVASQITGSTPTGGSGTYTYQWQSSLDNGTTWVDVSGATGINFTPPAPTATVLYRRSVSSGACSSYLSNQVKITLNPPARAEITFTSDTGCPPFILTPANVKATPYPDRNNTYTWFADNVQIGTGITFPGYTIVGDNKSVVIKLVVTSSLGCIGAESSHAFSTQQSVTASYTQSATQGCGPLTVNFTNTSNSLTASTFKWDFGNGTTSNLAQPPAVIYQADPTGKDITYTVVLTAVTPCGTTTQTSTVFVQGKAVSIFSPDKTAGCSPLTVNFSNTSPESSGTTYTFDFNDGSPLVTTTDRSTVSHLFTTLVVRDYVITMTAENACGKSTSNYTLRVSPNNITPELVVNANELQGCAPLTVNFYNNTKGANRFVYDFGDGSGTQVTNSAPEVVQHVFTKAGVYTVTLYASNNCSNAQTTETITVLEQPTVGFSSDRTVGCDGTLVKFKNTSKNAIGYLWDFGDGTTSAEFEPQHTYKGSGVNYTVTLTSTNLLGCKNSVTVQNYINIVAPPQAFFTISPGNETSIPNYTFSFKDTSLGAVSWEWSFGDGSVSTLQNPIHTYAEEGVYNVTLKILSKEGCSSNTFQSVRIIGVPGYLNLPNSFMPASAKNELRTFKAKGRGIQEWRMMIFNKWGQMLWETTKLDDGAPMEGWDGTYNGQPQQQGVYYWRIEVKFINGSDWKGMTYDSSPPRKTGLIYLIR</sequence>
<dbReference type="InterPro" id="IPR000601">
    <property type="entry name" value="PKD_dom"/>
</dbReference>
<evidence type="ECO:0000259" key="7">
    <source>
        <dbReference type="PROSITE" id="PS50093"/>
    </source>
</evidence>
<dbReference type="InterPro" id="IPR013783">
    <property type="entry name" value="Ig-like_fold"/>
</dbReference>
<dbReference type="Pfam" id="PF13585">
    <property type="entry name" value="CHU_C"/>
    <property type="match status" value="1"/>
</dbReference>
<organism evidence="8 9">
    <name type="scientific">Pedobacter paludis</name>
    <dbReference type="NCBI Taxonomy" id="2203212"/>
    <lineage>
        <taxon>Bacteria</taxon>
        <taxon>Pseudomonadati</taxon>
        <taxon>Bacteroidota</taxon>
        <taxon>Sphingobacteriia</taxon>
        <taxon>Sphingobacteriales</taxon>
        <taxon>Sphingobacteriaceae</taxon>
        <taxon>Pedobacter</taxon>
    </lineage>
</organism>
<feature type="chain" id="PRO_5016377525" description="PKD domain-containing protein" evidence="6">
    <location>
        <begin position="28"/>
        <end position="1795"/>
    </location>
</feature>
<name>A0A317F1X1_9SPHI</name>
<feature type="domain" description="PKD" evidence="7">
    <location>
        <begin position="1469"/>
        <end position="1520"/>
    </location>
</feature>
<comment type="caution">
    <text evidence="8">The sequence shown here is derived from an EMBL/GenBank/DDBJ whole genome shotgun (WGS) entry which is preliminary data.</text>
</comment>
<evidence type="ECO:0000256" key="1">
    <source>
        <dbReference type="ARBA" id="ARBA00004141"/>
    </source>
</evidence>
<dbReference type="EMBL" id="QGNY01000002">
    <property type="protein sequence ID" value="PWS32795.1"/>
    <property type="molecule type" value="Genomic_DNA"/>
</dbReference>